<name>A0ABU5VTU1_9BACT</name>
<dbReference type="PROSITE" id="PS51257">
    <property type="entry name" value="PROKAR_LIPOPROTEIN"/>
    <property type="match status" value="1"/>
</dbReference>
<dbReference type="InterPro" id="IPR012640">
    <property type="entry name" value="Membr_lipoprot_lipid_attach_CS"/>
</dbReference>
<sequence length="148" mass="15783">MKKILILLFILLTLASCSQGKKAKGSFKLILGNSVATPMNGGAYVETEDNNSLKKTLIKLDAENSALIPLGTYNMLFVTFTGPGEHLGSMYCGSVTNAPFTSAATTVSVSISTAQCSESKYSELITKIIGNSNSNWDSAKFDQGKWGQ</sequence>
<comment type="caution">
    <text evidence="4">The sequence shown here is derived from an EMBL/GenBank/DDBJ whole genome shotgun (WGS) entry which is preliminary data.</text>
</comment>
<keyword evidence="2 3" id="KW-0732">Signal</keyword>
<feature type="signal peptide" evidence="3">
    <location>
        <begin position="1"/>
        <end position="23"/>
    </location>
</feature>
<evidence type="ECO:0000256" key="2">
    <source>
        <dbReference type="ARBA" id="ARBA00022729"/>
    </source>
</evidence>
<feature type="chain" id="PRO_5046551642" description="Type IV secretion system putative lipoprotein virB7" evidence="3">
    <location>
        <begin position="24"/>
        <end position="148"/>
    </location>
</feature>
<evidence type="ECO:0000256" key="1">
    <source>
        <dbReference type="ARBA" id="ARBA00017922"/>
    </source>
</evidence>
<keyword evidence="5" id="KW-1185">Reference proteome</keyword>
<dbReference type="Proteomes" id="UP001302274">
    <property type="component" value="Unassembled WGS sequence"/>
</dbReference>
<keyword evidence="4" id="KW-0449">Lipoprotein</keyword>
<accession>A0ABU5VTU1</accession>
<organism evidence="4 5">
    <name type="scientific">Bacteriovorax antarcticus</name>
    <dbReference type="NCBI Taxonomy" id="3088717"/>
    <lineage>
        <taxon>Bacteria</taxon>
        <taxon>Pseudomonadati</taxon>
        <taxon>Bdellovibrionota</taxon>
        <taxon>Bacteriovoracia</taxon>
        <taxon>Bacteriovoracales</taxon>
        <taxon>Bacteriovoracaceae</taxon>
        <taxon>Bacteriovorax</taxon>
    </lineage>
</organism>
<proteinExistence type="predicted"/>
<dbReference type="EMBL" id="JAYGJQ010000001">
    <property type="protein sequence ID" value="MEA9356027.1"/>
    <property type="molecule type" value="Genomic_DNA"/>
</dbReference>
<evidence type="ECO:0000256" key="3">
    <source>
        <dbReference type="SAM" id="SignalP"/>
    </source>
</evidence>
<dbReference type="Pfam" id="PF08139">
    <property type="entry name" value="LPAM_1"/>
    <property type="match status" value="1"/>
</dbReference>
<reference evidence="4 5" key="1">
    <citation type="submission" date="2023-11" db="EMBL/GenBank/DDBJ databases">
        <title>A Novel Polar Bacteriovorax (B. antarcticus) Isolated from the Biocrust in Antarctica.</title>
        <authorList>
            <person name="Mun W."/>
            <person name="Choi S.Y."/>
            <person name="Mitchell R.J."/>
        </authorList>
    </citation>
    <scope>NUCLEOTIDE SEQUENCE [LARGE SCALE GENOMIC DNA]</scope>
    <source>
        <strain evidence="4 5">PP10</strain>
    </source>
</reference>
<dbReference type="RefSeq" id="WP_323575686.1">
    <property type="nucleotide sequence ID" value="NZ_JAYGJQ010000001.1"/>
</dbReference>
<evidence type="ECO:0000313" key="4">
    <source>
        <dbReference type="EMBL" id="MEA9356027.1"/>
    </source>
</evidence>
<protein>
    <recommendedName>
        <fullName evidence="1">Type IV secretion system putative lipoprotein virB7</fullName>
    </recommendedName>
</protein>
<evidence type="ECO:0000313" key="5">
    <source>
        <dbReference type="Proteomes" id="UP001302274"/>
    </source>
</evidence>
<gene>
    <name evidence="4" type="ORF">SHI21_07440</name>
</gene>